<comment type="caution">
    <text evidence="8">The sequence shown here is derived from an EMBL/GenBank/DDBJ whole genome shotgun (WGS) entry which is preliminary data.</text>
</comment>
<dbReference type="InterPro" id="IPR027417">
    <property type="entry name" value="P-loop_NTPase"/>
</dbReference>
<dbReference type="PIRSF" id="PIRSF028756">
    <property type="entry name" value="PPK2_prd"/>
    <property type="match status" value="1"/>
</dbReference>
<dbReference type="Pfam" id="PF03976">
    <property type="entry name" value="PPK2"/>
    <property type="match status" value="1"/>
</dbReference>
<dbReference type="InterPro" id="IPR022486">
    <property type="entry name" value="PPK2_PA0141"/>
</dbReference>
<dbReference type="EC" id="2.7.4.-" evidence="6"/>
<evidence type="ECO:0000313" key="8">
    <source>
        <dbReference type="EMBL" id="PNG25869.1"/>
    </source>
</evidence>
<feature type="domain" description="Polyphosphate kinase-2-related" evidence="7">
    <location>
        <begin position="16"/>
        <end position="242"/>
    </location>
</feature>
<comment type="catalytic activity">
    <reaction evidence="5">
        <text>[phosphate](n) + ATP = [phosphate](n+1) + ADP</text>
        <dbReference type="Rhea" id="RHEA:19573"/>
        <dbReference type="Rhea" id="RHEA-COMP:9859"/>
        <dbReference type="Rhea" id="RHEA-COMP:14280"/>
        <dbReference type="ChEBI" id="CHEBI:16838"/>
        <dbReference type="ChEBI" id="CHEBI:30616"/>
        <dbReference type="ChEBI" id="CHEBI:456216"/>
    </reaction>
    <physiologicalReaction direction="right-to-left" evidence="5">
        <dbReference type="Rhea" id="RHEA:19575"/>
    </physiologicalReaction>
</comment>
<dbReference type="GO" id="GO:0006754">
    <property type="term" value="P:ATP biosynthetic process"/>
    <property type="evidence" value="ECO:0007669"/>
    <property type="project" value="UniProtKB-KW"/>
</dbReference>
<dbReference type="PANTHER" id="PTHR34383">
    <property type="entry name" value="POLYPHOSPHATE:AMP PHOSPHOTRANSFERASE-RELATED"/>
    <property type="match status" value="1"/>
</dbReference>
<sequence>MAKSNAPKDEEDSTKLTRKAYEEELRKLAVETVKLQEWVKREGKKICIVFEGRDGAGKGGVIKALTERVSPRTFKIVALAAPTDREKSQMYIQRYIRHFPAAGEVVIFDRSWYNRAGVERVMGFCSQEQADQFLAMAPGVERSIIESGILLLKYWLEVSPEEQTRRLEARITDGRKIWKLSDMDLKSYSRWYDYSRARDAMFMASDTPWAPWYVVHSDDKKRARLNIIKHLLAQIPYKDIERTKIELPKRQKADGYKEPNYPFKWIEEAF</sequence>
<dbReference type="OrthoDB" id="9775224at2"/>
<dbReference type="Proteomes" id="UP000236286">
    <property type="component" value="Unassembled WGS sequence"/>
</dbReference>
<comment type="subunit">
    <text evidence="6">Homotetramer.</text>
</comment>
<dbReference type="SUPFAM" id="SSF52540">
    <property type="entry name" value="P-loop containing nucleoside triphosphate hydrolases"/>
    <property type="match status" value="1"/>
</dbReference>
<comment type="similarity">
    <text evidence="1 6">Belongs to the polyphosphate kinase 2 (PPK2) family. Class I subfamily.</text>
</comment>
<comment type="function">
    <text evidence="6">Uses inorganic polyphosphate (polyP) as a donor to convert GDP to GTP or ADP to ATP.</text>
</comment>
<name>A0A2J7TGJ8_METSI</name>
<dbReference type="AlphaFoldDB" id="A0A2J7TGJ8"/>
<evidence type="ECO:0000256" key="4">
    <source>
        <dbReference type="ARBA" id="ARBA00023310"/>
    </source>
</evidence>
<organism evidence="8 9">
    <name type="scientific">Methylocella silvestris</name>
    <dbReference type="NCBI Taxonomy" id="199596"/>
    <lineage>
        <taxon>Bacteria</taxon>
        <taxon>Pseudomonadati</taxon>
        <taxon>Pseudomonadota</taxon>
        <taxon>Alphaproteobacteria</taxon>
        <taxon>Hyphomicrobiales</taxon>
        <taxon>Beijerinckiaceae</taxon>
        <taxon>Methylocella</taxon>
    </lineage>
</organism>
<evidence type="ECO:0000256" key="3">
    <source>
        <dbReference type="ARBA" id="ARBA00022777"/>
    </source>
</evidence>
<proteinExistence type="inferred from homology"/>
<evidence type="ECO:0000256" key="2">
    <source>
        <dbReference type="ARBA" id="ARBA00022679"/>
    </source>
</evidence>
<keyword evidence="3 6" id="KW-0418">Kinase</keyword>
<evidence type="ECO:0000256" key="6">
    <source>
        <dbReference type="RuleBase" id="RU369062"/>
    </source>
</evidence>
<dbReference type="Gene3D" id="3.40.50.300">
    <property type="entry name" value="P-loop containing nucleotide triphosphate hydrolases"/>
    <property type="match status" value="1"/>
</dbReference>
<keyword evidence="2 6" id="KW-0808">Transferase</keyword>
<gene>
    <name evidence="8" type="primary">ppk2</name>
    <name evidence="8" type="ORF">CR492_11075</name>
</gene>
<dbReference type="InterPro" id="IPR016898">
    <property type="entry name" value="Polyphosphate_phosphotransfera"/>
</dbReference>
<dbReference type="RefSeq" id="WP_102843811.1">
    <property type="nucleotide sequence ID" value="NZ_PDZR01000011.1"/>
</dbReference>
<protein>
    <recommendedName>
        <fullName evidence="6">ADP/GDP-polyphosphate phosphotransferase</fullName>
        <ecNumber evidence="6">2.7.4.-</ecNumber>
    </recommendedName>
    <alternativeName>
        <fullName evidence="6">Polyphosphate kinase PPK2</fullName>
    </alternativeName>
</protein>
<keyword evidence="4" id="KW-0066">ATP synthesis</keyword>
<dbReference type="EMBL" id="PDZR01000011">
    <property type="protein sequence ID" value="PNG25869.1"/>
    <property type="molecule type" value="Genomic_DNA"/>
</dbReference>
<dbReference type="InterPro" id="IPR022488">
    <property type="entry name" value="PPK2-related"/>
</dbReference>
<evidence type="ECO:0000256" key="5">
    <source>
        <dbReference type="ARBA" id="ARBA00024500"/>
    </source>
</evidence>
<evidence type="ECO:0000313" key="9">
    <source>
        <dbReference type="Proteomes" id="UP000236286"/>
    </source>
</evidence>
<dbReference type="GO" id="GO:0008976">
    <property type="term" value="F:polyphosphate kinase activity"/>
    <property type="evidence" value="ECO:0007669"/>
    <property type="project" value="UniProtKB-UniRule"/>
</dbReference>
<reference evidence="8 9" key="1">
    <citation type="submission" date="2017-10" db="EMBL/GenBank/DDBJ databases">
        <title>Genome announcement of Methylocella silvestris TVC from permafrost.</title>
        <authorList>
            <person name="Wang J."/>
            <person name="Geng K."/>
            <person name="Ul-Haque F."/>
            <person name="Crombie A.T."/>
            <person name="Street L.E."/>
            <person name="Wookey P.A."/>
            <person name="Murrell J.C."/>
            <person name="Pratscher J."/>
        </authorList>
    </citation>
    <scope>NUCLEOTIDE SEQUENCE [LARGE SCALE GENOMIC DNA]</scope>
    <source>
        <strain evidence="8 9">TVC</strain>
    </source>
</reference>
<evidence type="ECO:0000259" key="7">
    <source>
        <dbReference type="Pfam" id="PF03976"/>
    </source>
</evidence>
<evidence type="ECO:0000256" key="1">
    <source>
        <dbReference type="ARBA" id="ARBA00009924"/>
    </source>
</evidence>
<accession>A0A2J7TGJ8</accession>
<dbReference type="PANTHER" id="PTHR34383:SF1">
    <property type="entry name" value="ADP-POLYPHOSPHATE PHOSPHOTRANSFERASE"/>
    <property type="match status" value="1"/>
</dbReference>
<dbReference type="NCBIfam" id="TIGR03707">
    <property type="entry name" value="PPK2_P_aer"/>
    <property type="match status" value="1"/>
</dbReference>